<dbReference type="Pfam" id="PF17125">
    <property type="entry name" value="Methyltr_RsmF_N"/>
    <property type="match status" value="1"/>
</dbReference>
<dbReference type="Gene3D" id="2.30.130.60">
    <property type="match status" value="1"/>
</dbReference>
<evidence type="ECO:0000256" key="3">
    <source>
        <dbReference type="ARBA" id="ARBA00022679"/>
    </source>
</evidence>
<keyword evidence="5 6" id="KW-0694">RNA-binding</keyword>
<feature type="binding site" evidence="6">
    <location>
        <position position="179"/>
    </location>
    <ligand>
        <name>S-adenosyl-L-methionine</name>
        <dbReference type="ChEBI" id="CHEBI:59789"/>
    </ligand>
</feature>
<dbReference type="Pfam" id="PF13636">
    <property type="entry name" value="Methyltranf_PUA"/>
    <property type="match status" value="1"/>
</dbReference>
<dbReference type="AlphaFoldDB" id="A0A1T5CY06"/>
<keyword evidence="1" id="KW-0963">Cytoplasm</keyword>
<dbReference type="PROSITE" id="PS51686">
    <property type="entry name" value="SAM_MT_RSMB_NOP"/>
    <property type="match status" value="1"/>
</dbReference>
<dbReference type="Proteomes" id="UP000190541">
    <property type="component" value="Unassembled WGS sequence"/>
</dbReference>
<dbReference type="Gene3D" id="3.40.50.150">
    <property type="entry name" value="Vaccinia Virus protein VP39"/>
    <property type="match status" value="1"/>
</dbReference>
<gene>
    <name evidence="8" type="ORF">SAMN05660226_02454</name>
</gene>
<dbReference type="Pfam" id="PF01189">
    <property type="entry name" value="Methyltr_RsmB-F"/>
    <property type="match status" value="1"/>
</dbReference>
<organism evidence="8 9">
    <name type="scientific">Parapedobacter luteus</name>
    <dbReference type="NCBI Taxonomy" id="623280"/>
    <lineage>
        <taxon>Bacteria</taxon>
        <taxon>Pseudomonadati</taxon>
        <taxon>Bacteroidota</taxon>
        <taxon>Sphingobacteriia</taxon>
        <taxon>Sphingobacteriales</taxon>
        <taxon>Sphingobacteriaceae</taxon>
        <taxon>Parapedobacter</taxon>
    </lineage>
</organism>
<evidence type="ECO:0000256" key="2">
    <source>
        <dbReference type="ARBA" id="ARBA00022603"/>
    </source>
</evidence>
<feature type="active site" description="Nucleophile" evidence="6">
    <location>
        <position position="232"/>
    </location>
</feature>
<evidence type="ECO:0000256" key="4">
    <source>
        <dbReference type="ARBA" id="ARBA00022691"/>
    </source>
</evidence>
<keyword evidence="3 6" id="KW-0808">Transferase</keyword>
<dbReference type="SUPFAM" id="SSF53335">
    <property type="entry name" value="S-adenosyl-L-methionine-dependent methyltransferases"/>
    <property type="match status" value="1"/>
</dbReference>
<dbReference type="Gene3D" id="3.30.70.1170">
    <property type="entry name" value="Sun protein, domain 3"/>
    <property type="match status" value="1"/>
</dbReference>
<name>A0A1T5CY06_9SPHI</name>
<evidence type="ECO:0000256" key="6">
    <source>
        <dbReference type="PROSITE-ProRule" id="PRU01023"/>
    </source>
</evidence>
<accession>A0A1T5CY06</accession>
<keyword evidence="2 6" id="KW-0489">Methyltransferase</keyword>
<dbReference type="PANTHER" id="PTHR22807">
    <property type="entry name" value="NOP2 YEAST -RELATED NOL1/NOP2/FMU SUN DOMAIN-CONTAINING"/>
    <property type="match status" value="1"/>
</dbReference>
<protein>
    <submittedName>
        <fullName evidence="8">16S rRNA C967 or C1407 C5-methylase, RsmB/RsmF family</fullName>
    </submittedName>
</protein>
<dbReference type="InterPro" id="IPR031341">
    <property type="entry name" value="Methyltr_RsmF_N"/>
</dbReference>
<feature type="binding site" evidence="6">
    <location>
        <position position="162"/>
    </location>
    <ligand>
        <name>S-adenosyl-L-methionine</name>
        <dbReference type="ChEBI" id="CHEBI:59789"/>
    </ligand>
</feature>
<evidence type="ECO:0000256" key="5">
    <source>
        <dbReference type="ARBA" id="ARBA00022884"/>
    </source>
</evidence>
<dbReference type="InterPro" id="IPR027391">
    <property type="entry name" value="Nol1_Nop2_Fmu_2"/>
</dbReference>
<dbReference type="GO" id="GO:0001510">
    <property type="term" value="P:RNA methylation"/>
    <property type="evidence" value="ECO:0007669"/>
    <property type="project" value="InterPro"/>
</dbReference>
<proteinExistence type="inferred from homology"/>
<dbReference type="OrthoDB" id="9810297at2"/>
<evidence type="ECO:0000313" key="8">
    <source>
        <dbReference type="EMBL" id="SKB64237.1"/>
    </source>
</evidence>
<evidence type="ECO:0000313" key="9">
    <source>
        <dbReference type="Proteomes" id="UP000190541"/>
    </source>
</evidence>
<feature type="domain" description="SAM-dependent MTase RsmB/NOP-type" evidence="7">
    <location>
        <begin position="13"/>
        <end position="298"/>
    </location>
</feature>
<dbReference type="InterPro" id="IPR029063">
    <property type="entry name" value="SAM-dependent_MTases_sf"/>
</dbReference>
<evidence type="ECO:0000256" key="1">
    <source>
        <dbReference type="ARBA" id="ARBA00022490"/>
    </source>
</evidence>
<dbReference type="PRINTS" id="PR02008">
    <property type="entry name" value="RCMTFAMILY"/>
</dbReference>
<keyword evidence="4 6" id="KW-0949">S-adenosyl-L-methionine</keyword>
<keyword evidence="9" id="KW-1185">Reference proteome</keyword>
<dbReference type="GO" id="GO:0008173">
    <property type="term" value="F:RNA methyltransferase activity"/>
    <property type="evidence" value="ECO:0007669"/>
    <property type="project" value="InterPro"/>
</dbReference>
<dbReference type="EMBL" id="FUYS01000005">
    <property type="protein sequence ID" value="SKB64237.1"/>
    <property type="molecule type" value="Genomic_DNA"/>
</dbReference>
<comment type="similarity">
    <text evidence="6">Belongs to the class I-like SAM-binding methyltransferase superfamily. RsmB/NOP family.</text>
</comment>
<dbReference type="STRING" id="623280.SAMN05660226_02454"/>
<feature type="binding site" evidence="6">
    <location>
        <begin position="111"/>
        <end position="117"/>
    </location>
    <ligand>
        <name>S-adenosyl-L-methionine</name>
        <dbReference type="ChEBI" id="CHEBI:59789"/>
    </ligand>
</feature>
<dbReference type="InterPro" id="IPR001678">
    <property type="entry name" value="MeTrfase_RsmB-F_NOP2_dom"/>
</dbReference>
<dbReference type="RefSeq" id="WP_079717134.1">
    <property type="nucleotide sequence ID" value="NZ_FUYS01000005.1"/>
</dbReference>
<reference evidence="8 9" key="1">
    <citation type="submission" date="2017-02" db="EMBL/GenBank/DDBJ databases">
        <authorList>
            <person name="Peterson S.W."/>
        </authorList>
    </citation>
    <scope>NUCLEOTIDE SEQUENCE [LARGE SCALE GENOMIC DNA]</scope>
    <source>
        <strain evidence="8 9">DSM 22899</strain>
    </source>
</reference>
<dbReference type="InterPro" id="IPR049560">
    <property type="entry name" value="MeTrfase_RsmB-F_NOP2_cat"/>
</dbReference>
<sequence length="451" mass="50420">MSNIIPPALVRRLGNLAGFDTVAFESVHEREGGVTSIRINPAKASKLDLASLDRVPWCDNGFYLPDRPIFTLDPLFHAGCYYVQEASSMFIAHAIKTLALDGQPVVALDLCAAPGGKSTLLNTYLHPDSLLIANEILKARATVLADNLVRWGQANTIVTNNDPSAFRHLPGYVDIMLVDAPCSGSGMFRKDHDAITEWSEAAVLLCSERQRRILADSLPALKEGGILLYSTCSYSVEENEEIADWLCENQGMEPLGIPINESWGIEQTLSDKHACPGYRFYPHKLRGEGFFLAAFRKKGPQPSFDRRKLKTEKNSMPKELESWIREFGAFTAFTVGSDLHILPKSREVDLRIVQDMLYLRNAGTRVGKLVRGELIPAHDFALSVEQSPGIPKLALDREQALEYLRKGNLSLMHDRNGWALATYEDVPLGWVKILPNRINNYYPKEWRIATL</sequence>
<evidence type="ECO:0000259" key="7">
    <source>
        <dbReference type="PROSITE" id="PS51686"/>
    </source>
</evidence>
<dbReference type="GO" id="GO:0003723">
    <property type="term" value="F:RNA binding"/>
    <property type="evidence" value="ECO:0007669"/>
    <property type="project" value="UniProtKB-UniRule"/>
</dbReference>
<dbReference type="InterPro" id="IPR023267">
    <property type="entry name" value="RCMT"/>
</dbReference>
<dbReference type="PANTHER" id="PTHR22807:SF30">
    <property type="entry name" value="28S RRNA (CYTOSINE(4447)-C(5))-METHYLTRANSFERASE-RELATED"/>
    <property type="match status" value="1"/>
</dbReference>
<feature type="binding site" evidence="6">
    <location>
        <position position="135"/>
    </location>
    <ligand>
        <name>S-adenosyl-L-methionine</name>
        <dbReference type="ChEBI" id="CHEBI:59789"/>
    </ligand>
</feature>